<keyword evidence="1" id="KW-0378">Hydrolase</keyword>
<keyword evidence="2" id="KW-1185">Reference proteome</keyword>
<gene>
    <name evidence="1" type="ORF">POL58_33615</name>
</gene>
<dbReference type="RefSeq" id="WP_272004747.1">
    <property type="nucleotide sequence ID" value="NZ_JAQNDN010000019.1"/>
</dbReference>
<dbReference type="InterPro" id="IPR029058">
    <property type="entry name" value="AB_hydrolase_fold"/>
</dbReference>
<dbReference type="EMBL" id="JAQNDN010000019">
    <property type="protein sequence ID" value="MDC0672739.1"/>
    <property type="molecule type" value="Genomic_DNA"/>
</dbReference>
<organism evidence="1 2">
    <name type="scientific">Nannocystis radixulma</name>
    <dbReference type="NCBI Taxonomy" id="2995305"/>
    <lineage>
        <taxon>Bacteria</taxon>
        <taxon>Pseudomonadati</taxon>
        <taxon>Myxococcota</taxon>
        <taxon>Polyangia</taxon>
        <taxon>Nannocystales</taxon>
        <taxon>Nannocystaceae</taxon>
        <taxon>Nannocystis</taxon>
    </lineage>
</organism>
<comment type="caution">
    <text evidence="1">The sequence shown here is derived from an EMBL/GenBank/DDBJ whole genome shotgun (WGS) entry which is preliminary data.</text>
</comment>
<proteinExistence type="predicted"/>
<evidence type="ECO:0000313" key="2">
    <source>
        <dbReference type="Proteomes" id="UP001217838"/>
    </source>
</evidence>
<accession>A0ABT5BF19</accession>
<reference evidence="1 2" key="1">
    <citation type="submission" date="2022-11" db="EMBL/GenBank/DDBJ databases">
        <title>Minimal conservation of predation-associated metabolite biosynthetic gene clusters underscores biosynthetic potential of Myxococcota including descriptions for ten novel species: Archangium lansinium sp. nov., Myxococcus landrumus sp. nov., Nannocystis bai.</title>
        <authorList>
            <person name="Ahearne A."/>
            <person name="Stevens C."/>
            <person name="Dowd S."/>
        </authorList>
    </citation>
    <scope>NUCLEOTIDE SEQUENCE [LARGE SCALE GENOMIC DNA]</scope>
    <source>
        <strain evidence="1 2">NCELM</strain>
    </source>
</reference>
<dbReference type="Proteomes" id="UP001217838">
    <property type="component" value="Unassembled WGS sequence"/>
</dbReference>
<sequence>MTTDFTSIPLVHTIPGAADIAVERHHYATEHGPLGFDLYRPHQQNTSAPVVVFVSGLPDPGVVALLGKPLKDWASYVGWARMVAATGIAGVTYLNREPGDVVALVQHLRDHAGQLGLDPARIAIWACSGNVPTALGLLARERFSCAALLYGYMLDLDGATAVADAARQYHFAVPPVGLDDLPRDVPLLLVRAGRDVTPGLDVTLRRFAVAARARGLPVTVLDHLEAPHAFDLVDDSPATRDAIEQVLAFLRRELL</sequence>
<dbReference type="GO" id="GO:0016787">
    <property type="term" value="F:hydrolase activity"/>
    <property type="evidence" value="ECO:0007669"/>
    <property type="project" value="UniProtKB-KW"/>
</dbReference>
<dbReference type="Gene3D" id="3.40.50.1820">
    <property type="entry name" value="alpha/beta hydrolase"/>
    <property type="match status" value="1"/>
</dbReference>
<evidence type="ECO:0000313" key="1">
    <source>
        <dbReference type="EMBL" id="MDC0672739.1"/>
    </source>
</evidence>
<name>A0ABT5BF19_9BACT</name>
<protein>
    <submittedName>
        <fullName evidence="1">Alpha/beta hydrolase</fullName>
    </submittedName>
</protein>
<dbReference type="SUPFAM" id="SSF53474">
    <property type="entry name" value="alpha/beta-Hydrolases"/>
    <property type="match status" value="1"/>
</dbReference>